<proteinExistence type="predicted"/>
<evidence type="ECO:0000313" key="1">
    <source>
        <dbReference type="Proteomes" id="UP000887579"/>
    </source>
</evidence>
<dbReference type="Proteomes" id="UP000887579">
    <property type="component" value="Unplaced"/>
</dbReference>
<organism evidence="1 2">
    <name type="scientific">Panagrolaimus sp. ES5</name>
    <dbReference type="NCBI Taxonomy" id="591445"/>
    <lineage>
        <taxon>Eukaryota</taxon>
        <taxon>Metazoa</taxon>
        <taxon>Ecdysozoa</taxon>
        <taxon>Nematoda</taxon>
        <taxon>Chromadorea</taxon>
        <taxon>Rhabditida</taxon>
        <taxon>Tylenchina</taxon>
        <taxon>Panagrolaimomorpha</taxon>
        <taxon>Panagrolaimoidea</taxon>
        <taxon>Panagrolaimidae</taxon>
        <taxon>Panagrolaimus</taxon>
    </lineage>
</organism>
<accession>A0AC34G3R9</accession>
<evidence type="ECO:0000313" key="2">
    <source>
        <dbReference type="WBParaSite" id="ES5_v2.g24105.t1"/>
    </source>
</evidence>
<name>A0AC34G3R9_9BILA</name>
<sequence length="434" mass="49058">MDVFAPVEVTLPSLQHKHPVVIYDSKRFPGRSSEWFFHKENRVSGYNVYRCVRCKSVNEKSKRSGAGSIGVPARIYIQNDHFMNDPDYPYGEHICSFETNPECETSSVYAKRAILEANMDMRVNPERPLAKYVKMLTFFEEDNGKYGHLDAETKRKAQTILNQVGNGFNARKRGLMLNYQLGKKKLLKQDKALSELDAAVENEGDESVATPANKKLLKQDKALSELDAAVENEGDESVATPANVKTEVGQDDDLVDVERTDDAENKASPKLQKLIELLPCGGTSADGETCAKSFKSVASRTRHRSKVHPELFFIDTTEDLYVFKKTLESQDELQSILTDDVPKLPFAVRWQQQPPGDSEFVNNDFDTPEEDQTATFQQHVNELLNAFHNLSYYLPSDTTIHSQFCTDLEAVLQKYIPLQETSVAIEEEQVVDEE</sequence>
<reference evidence="2" key="1">
    <citation type="submission" date="2022-11" db="UniProtKB">
        <authorList>
            <consortium name="WormBaseParasite"/>
        </authorList>
    </citation>
    <scope>IDENTIFICATION</scope>
</reference>
<dbReference type="WBParaSite" id="ES5_v2.g24105.t1">
    <property type="protein sequence ID" value="ES5_v2.g24105.t1"/>
    <property type="gene ID" value="ES5_v2.g24105"/>
</dbReference>
<protein>
    <submittedName>
        <fullName evidence="2">C2H2-type domain-containing protein</fullName>
    </submittedName>
</protein>